<dbReference type="Pfam" id="PF00750">
    <property type="entry name" value="tRNA-synt_1d"/>
    <property type="match status" value="1"/>
</dbReference>
<dbReference type="PRINTS" id="PR01038">
    <property type="entry name" value="TRNASYNTHARG"/>
</dbReference>
<keyword evidence="1 6" id="KW-0436">Ligase</keyword>
<dbReference type="SUPFAM" id="SSF52374">
    <property type="entry name" value="Nucleotidylyl transferase"/>
    <property type="match status" value="1"/>
</dbReference>
<dbReference type="GO" id="GO:0005737">
    <property type="term" value="C:cytoplasm"/>
    <property type="evidence" value="ECO:0007669"/>
    <property type="project" value="InterPro"/>
</dbReference>
<evidence type="ECO:0000256" key="2">
    <source>
        <dbReference type="ARBA" id="ARBA00022741"/>
    </source>
</evidence>
<dbReference type="PROSITE" id="PS00178">
    <property type="entry name" value="AA_TRNA_LIGASE_I"/>
    <property type="match status" value="1"/>
</dbReference>
<dbReference type="PANTHER" id="PTHR11956:SF5">
    <property type="entry name" value="ARGININE--TRNA LIGASE, CYTOPLASMIC"/>
    <property type="match status" value="1"/>
</dbReference>
<dbReference type="InterPro" id="IPR014729">
    <property type="entry name" value="Rossmann-like_a/b/a_fold"/>
</dbReference>
<dbReference type="Gene3D" id="3.40.50.620">
    <property type="entry name" value="HUPs"/>
    <property type="match status" value="1"/>
</dbReference>
<name>A0AA35RDL2_GEOBA</name>
<dbReference type="Gene3D" id="3.30.1360.70">
    <property type="entry name" value="Arginyl tRNA synthetase N-terminal domain"/>
    <property type="match status" value="1"/>
</dbReference>
<keyword evidence="2 6" id="KW-0547">Nucleotide-binding</keyword>
<evidence type="ECO:0000313" key="8">
    <source>
        <dbReference type="EMBL" id="CAI8009022.1"/>
    </source>
</evidence>
<comment type="similarity">
    <text evidence="6">Belongs to the class-I aminoacyl-tRNA synthetase family.</text>
</comment>
<dbReference type="GO" id="GO:0005524">
    <property type="term" value="F:ATP binding"/>
    <property type="evidence" value="ECO:0007669"/>
    <property type="project" value="UniProtKB-KW"/>
</dbReference>
<dbReference type="GO" id="GO:0006420">
    <property type="term" value="P:arginyl-tRNA aminoacylation"/>
    <property type="evidence" value="ECO:0007669"/>
    <property type="project" value="InterPro"/>
</dbReference>
<keyword evidence="3 6" id="KW-0067">ATP-binding</keyword>
<dbReference type="InterPro" id="IPR001278">
    <property type="entry name" value="Arg-tRNA-ligase"/>
</dbReference>
<proteinExistence type="inferred from homology"/>
<evidence type="ECO:0000256" key="5">
    <source>
        <dbReference type="ARBA" id="ARBA00033033"/>
    </source>
</evidence>
<evidence type="ECO:0000313" key="9">
    <source>
        <dbReference type="Proteomes" id="UP001174909"/>
    </source>
</evidence>
<evidence type="ECO:0000256" key="6">
    <source>
        <dbReference type="RuleBase" id="RU363038"/>
    </source>
</evidence>
<feature type="domain" description="Arginyl tRNA synthetase N-terminal" evidence="7">
    <location>
        <begin position="5"/>
        <end position="93"/>
    </location>
</feature>
<evidence type="ECO:0000259" key="7">
    <source>
        <dbReference type="SMART" id="SM01016"/>
    </source>
</evidence>
<dbReference type="InterPro" id="IPR035684">
    <property type="entry name" value="ArgRS_core"/>
</dbReference>
<gene>
    <name evidence="8" type="ORF">GBAR_LOCUS6111</name>
</gene>
<dbReference type="Proteomes" id="UP001174909">
    <property type="component" value="Unassembled WGS sequence"/>
</dbReference>
<dbReference type="SUPFAM" id="SSF55190">
    <property type="entry name" value="Arginyl-tRNA synthetase (ArgRS), N-terminal 'additional' domain"/>
    <property type="match status" value="1"/>
</dbReference>
<protein>
    <recommendedName>
        <fullName evidence="5">Arginyl-tRNA synthetase</fullName>
    </recommendedName>
</protein>
<comment type="caution">
    <text evidence="8">The sequence shown here is derived from an EMBL/GenBank/DDBJ whole genome shotgun (WGS) entry which is preliminary data.</text>
</comment>
<dbReference type="Pfam" id="PF03485">
    <property type="entry name" value="Arg_tRNA_synt_N"/>
    <property type="match status" value="1"/>
</dbReference>
<dbReference type="AlphaFoldDB" id="A0AA35RDL2"/>
<keyword evidence="4 6" id="KW-0030">Aminoacyl-tRNA synthetase</keyword>
<dbReference type="InterPro" id="IPR036695">
    <property type="entry name" value="Arg-tRNA-synth_N_sf"/>
</dbReference>
<dbReference type="SMART" id="SM01016">
    <property type="entry name" value="Arg_tRNA_synt_N"/>
    <property type="match status" value="1"/>
</dbReference>
<accession>A0AA35RDL2</accession>
<sequence>MRTAVALSELVANALAAAQNSGSLPPSGDAEVKIEIPQQAEHGDFSTSLPLRLARATRMAPLAIGEAIVAALPANDLVSRAWVARPGFINLELSRDFLRRQVTEIRSAGESYGASDAGVGAHVQVEFVSVNPTGPLHVGHTRGAVIGSGLANLLEVAGYKVQREYYVNDGGNQMHVFNETLYARFMQAAGRDVPLPDPAYPGEYLVELAAQLYEELGDALLSTPKESAIAELAPPALAATLELIRKDLEDLGVHYDLWFSEKSLIDDGQFDQAMSVMDERGYLANRDGAKWFLSTKLGEDKDNVVIRSDGGGPTYLGTDFAYHYNKYLVRGFDRVINVGG</sequence>
<dbReference type="EMBL" id="CASHTH010000918">
    <property type="protein sequence ID" value="CAI8009022.1"/>
    <property type="molecule type" value="Genomic_DNA"/>
</dbReference>
<dbReference type="GO" id="GO:0004814">
    <property type="term" value="F:arginine-tRNA ligase activity"/>
    <property type="evidence" value="ECO:0007669"/>
    <property type="project" value="InterPro"/>
</dbReference>
<dbReference type="InterPro" id="IPR001412">
    <property type="entry name" value="aa-tRNA-synth_I_CS"/>
</dbReference>
<reference evidence="8" key="1">
    <citation type="submission" date="2023-03" db="EMBL/GenBank/DDBJ databases">
        <authorList>
            <person name="Steffen K."/>
            <person name="Cardenas P."/>
        </authorList>
    </citation>
    <scope>NUCLEOTIDE SEQUENCE</scope>
</reference>
<evidence type="ECO:0000256" key="4">
    <source>
        <dbReference type="ARBA" id="ARBA00023146"/>
    </source>
</evidence>
<evidence type="ECO:0000256" key="1">
    <source>
        <dbReference type="ARBA" id="ARBA00022598"/>
    </source>
</evidence>
<keyword evidence="9" id="KW-1185">Reference proteome</keyword>
<evidence type="ECO:0000256" key="3">
    <source>
        <dbReference type="ARBA" id="ARBA00022840"/>
    </source>
</evidence>
<keyword evidence="6" id="KW-0648">Protein biosynthesis</keyword>
<dbReference type="InterPro" id="IPR005148">
    <property type="entry name" value="Arg-tRNA-synth_N"/>
</dbReference>
<organism evidence="8 9">
    <name type="scientific">Geodia barretti</name>
    <name type="common">Barrett's horny sponge</name>
    <dbReference type="NCBI Taxonomy" id="519541"/>
    <lineage>
        <taxon>Eukaryota</taxon>
        <taxon>Metazoa</taxon>
        <taxon>Porifera</taxon>
        <taxon>Demospongiae</taxon>
        <taxon>Heteroscleromorpha</taxon>
        <taxon>Tetractinellida</taxon>
        <taxon>Astrophorina</taxon>
        <taxon>Geodiidae</taxon>
        <taxon>Geodia</taxon>
    </lineage>
</organism>
<dbReference type="PANTHER" id="PTHR11956">
    <property type="entry name" value="ARGINYL-TRNA SYNTHETASE"/>
    <property type="match status" value="1"/>
</dbReference>